<evidence type="ECO:0000313" key="3">
    <source>
        <dbReference type="Proteomes" id="UP000004030"/>
    </source>
</evidence>
<evidence type="ECO:0000259" key="1">
    <source>
        <dbReference type="Pfam" id="PF18818"/>
    </source>
</evidence>
<proteinExistence type="predicted"/>
<keyword evidence="2" id="KW-0614">Plasmid</keyword>
<dbReference type="Proteomes" id="UP000004030">
    <property type="component" value="Unassembled WGS sequence"/>
</dbReference>
<dbReference type="EMBL" id="AGFM01000122">
    <property type="protein sequence ID" value="EHJ57960.1"/>
    <property type="molecule type" value="Genomic_DNA"/>
</dbReference>
<keyword evidence="3" id="KW-1185">Reference proteome</keyword>
<accession>G6EKZ3</accession>
<gene>
    <name evidence="2" type="ORF">NSU_pLA1066</name>
</gene>
<feature type="domain" description="Polyvalent protein metallopeptidase" evidence="1">
    <location>
        <begin position="4"/>
        <end position="43"/>
    </location>
</feature>
<geneLocation type="plasmid" evidence="2">
    <name>pLA1</name>
</geneLocation>
<dbReference type="Pfam" id="PF18818">
    <property type="entry name" value="MPTase-PolyVal"/>
    <property type="match status" value="1"/>
</dbReference>
<organism evidence="2 3">
    <name type="scientific">Novosphingobium pentaromativorans US6-1</name>
    <dbReference type="NCBI Taxonomy" id="1088721"/>
    <lineage>
        <taxon>Bacteria</taxon>
        <taxon>Pseudomonadati</taxon>
        <taxon>Pseudomonadota</taxon>
        <taxon>Alphaproteobacteria</taxon>
        <taxon>Sphingomonadales</taxon>
        <taxon>Sphingomonadaceae</taxon>
        <taxon>Novosphingobium</taxon>
    </lineage>
</organism>
<dbReference type="OrthoDB" id="9792687at2"/>
<dbReference type="AlphaFoldDB" id="G6EKZ3"/>
<reference evidence="2 3" key="1">
    <citation type="journal article" date="2012" name="J. Bacteriol.">
        <title>Genome sequence of benzo(a)pyrene-degrading bacterium Novosphingobium pentaromativorans US6-1.</title>
        <authorList>
            <person name="Luo Y.R."/>
            <person name="Kang S.G."/>
            <person name="Kim S.J."/>
            <person name="Kim M.R."/>
            <person name="Li N."/>
            <person name="Lee J.H."/>
            <person name="Kwon K.K."/>
        </authorList>
    </citation>
    <scope>NUCLEOTIDE SEQUENCE [LARGE SCALE GENOMIC DNA]</scope>
    <source>
        <strain evidence="2 3">US6-1</strain>
        <plasmid evidence="2">pLA1</plasmid>
    </source>
</reference>
<comment type="caution">
    <text evidence="2">The sequence shown here is derived from an EMBL/GenBank/DDBJ whole genome shotgun (WGS) entry which is preliminary data.</text>
</comment>
<sequence length="50" mass="5478">MDGTYHELGHATGAPKRLNRQFGKRFGDDAYAFEEIVALSGQSAPCLTLH</sequence>
<dbReference type="PATRIC" id="fig|1088721.3.peg.4918"/>
<protein>
    <recommendedName>
        <fullName evidence="1">Polyvalent protein metallopeptidase domain-containing protein</fullName>
    </recommendedName>
</protein>
<evidence type="ECO:0000313" key="2">
    <source>
        <dbReference type="EMBL" id="EHJ57960.1"/>
    </source>
</evidence>
<name>G6EKZ3_9SPHN</name>
<dbReference type="InterPro" id="IPR041459">
    <property type="entry name" value="MPTase-PolyVal"/>
</dbReference>